<dbReference type="STRING" id="1121419.SAMN05443529_12628"/>
<keyword evidence="5" id="KW-0408">Iron</keyword>
<evidence type="ECO:0000313" key="8">
    <source>
        <dbReference type="EMBL" id="SDI08768.1"/>
    </source>
</evidence>
<feature type="domain" description="4Fe-4S ferredoxin-type" evidence="7">
    <location>
        <begin position="32"/>
        <end position="59"/>
    </location>
</feature>
<evidence type="ECO:0000256" key="5">
    <source>
        <dbReference type="ARBA" id="ARBA00023004"/>
    </source>
</evidence>
<dbReference type="GO" id="GO:0051539">
    <property type="term" value="F:4 iron, 4 sulfur cluster binding"/>
    <property type="evidence" value="ECO:0007669"/>
    <property type="project" value="UniProtKB-KW"/>
</dbReference>
<keyword evidence="2" id="KW-0004">4Fe-4S</keyword>
<evidence type="ECO:0000256" key="2">
    <source>
        <dbReference type="ARBA" id="ARBA00022485"/>
    </source>
</evidence>
<evidence type="ECO:0000259" key="7">
    <source>
        <dbReference type="PROSITE" id="PS51379"/>
    </source>
</evidence>
<evidence type="ECO:0000256" key="4">
    <source>
        <dbReference type="ARBA" id="ARBA00022982"/>
    </source>
</evidence>
<proteinExistence type="predicted"/>
<dbReference type="PROSITE" id="PS00198">
    <property type="entry name" value="4FE4S_FER_1"/>
    <property type="match status" value="1"/>
</dbReference>
<dbReference type="RefSeq" id="WP_092335105.1">
    <property type="nucleotide sequence ID" value="NZ_FNCP01000026.1"/>
</dbReference>
<dbReference type="EMBL" id="FNCP01000026">
    <property type="protein sequence ID" value="SDI08768.1"/>
    <property type="molecule type" value="Genomic_DNA"/>
</dbReference>
<evidence type="ECO:0000256" key="3">
    <source>
        <dbReference type="ARBA" id="ARBA00022723"/>
    </source>
</evidence>
<dbReference type="InterPro" id="IPR017900">
    <property type="entry name" value="4Fe4S_Fe_S_CS"/>
</dbReference>
<dbReference type="AlphaFoldDB" id="A0A1G8HQ67"/>
<evidence type="ECO:0000256" key="1">
    <source>
        <dbReference type="ARBA" id="ARBA00022448"/>
    </source>
</evidence>
<keyword evidence="6" id="KW-0411">Iron-sulfur</keyword>
<dbReference type="Pfam" id="PF12838">
    <property type="entry name" value="Fer4_7"/>
    <property type="match status" value="1"/>
</dbReference>
<dbReference type="Gene3D" id="3.30.70.20">
    <property type="match status" value="1"/>
</dbReference>
<keyword evidence="4" id="KW-0249">Electron transport</keyword>
<sequence>MAAFILERLCLGCKRCVNACPVEAITMFSHLAVVDPRVCIECEACMESCMHGAITFRASEELKNNECEERAASKT</sequence>
<feature type="domain" description="4Fe-4S ferredoxin-type" evidence="7">
    <location>
        <begin position="1"/>
        <end position="30"/>
    </location>
</feature>
<dbReference type="PANTHER" id="PTHR42859:SF10">
    <property type="entry name" value="DIMETHYLSULFOXIDE REDUCTASE CHAIN B"/>
    <property type="match status" value="1"/>
</dbReference>
<keyword evidence="1" id="KW-0813">Transport</keyword>
<reference evidence="9" key="1">
    <citation type="submission" date="2016-10" db="EMBL/GenBank/DDBJ databases">
        <authorList>
            <person name="Varghese N."/>
            <person name="Submissions S."/>
        </authorList>
    </citation>
    <scope>NUCLEOTIDE SEQUENCE [LARGE SCALE GENOMIC DNA]</scope>
    <source>
        <strain evidence="9">DSM 8344</strain>
    </source>
</reference>
<dbReference type="PANTHER" id="PTHR42859">
    <property type="entry name" value="OXIDOREDUCTASE"/>
    <property type="match status" value="1"/>
</dbReference>
<dbReference type="InterPro" id="IPR017896">
    <property type="entry name" value="4Fe4S_Fe-S-bd"/>
</dbReference>
<accession>A0A1G8HQ67</accession>
<dbReference type="OrthoDB" id="5422255at2"/>
<dbReference type="GO" id="GO:0046872">
    <property type="term" value="F:metal ion binding"/>
    <property type="evidence" value="ECO:0007669"/>
    <property type="project" value="UniProtKB-KW"/>
</dbReference>
<organism evidence="8 9">
    <name type="scientific">Desulfosporosinus hippei DSM 8344</name>
    <dbReference type="NCBI Taxonomy" id="1121419"/>
    <lineage>
        <taxon>Bacteria</taxon>
        <taxon>Bacillati</taxon>
        <taxon>Bacillota</taxon>
        <taxon>Clostridia</taxon>
        <taxon>Eubacteriales</taxon>
        <taxon>Desulfitobacteriaceae</taxon>
        <taxon>Desulfosporosinus</taxon>
    </lineage>
</organism>
<gene>
    <name evidence="8" type="ORF">SAMN05443529_12628</name>
</gene>
<dbReference type="Proteomes" id="UP000198656">
    <property type="component" value="Unassembled WGS sequence"/>
</dbReference>
<dbReference type="PROSITE" id="PS51379">
    <property type="entry name" value="4FE4S_FER_2"/>
    <property type="match status" value="2"/>
</dbReference>
<evidence type="ECO:0000256" key="6">
    <source>
        <dbReference type="ARBA" id="ARBA00023014"/>
    </source>
</evidence>
<dbReference type="InterPro" id="IPR050294">
    <property type="entry name" value="RnfB_subfamily"/>
</dbReference>
<name>A0A1G8HQ67_9FIRM</name>
<dbReference type="SUPFAM" id="SSF54862">
    <property type="entry name" value="4Fe-4S ferredoxins"/>
    <property type="match status" value="1"/>
</dbReference>
<keyword evidence="3" id="KW-0479">Metal-binding</keyword>
<keyword evidence="9" id="KW-1185">Reference proteome</keyword>
<evidence type="ECO:0000313" key="9">
    <source>
        <dbReference type="Proteomes" id="UP000198656"/>
    </source>
</evidence>
<protein>
    <submittedName>
        <fullName evidence="8">4Fe-4S dicluster domain-containing protein</fullName>
    </submittedName>
</protein>